<dbReference type="PANTHER" id="PTHR35910">
    <property type="entry name" value="2EXR DOMAIN-CONTAINING PROTEIN"/>
    <property type="match status" value="1"/>
</dbReference>
<dbReference type="OrthoDB" id="3800252at2759"/>
<accession>A0A6A6ZQA4</accession>
<feature type="domain" description="2EXR" evidence="1">
    <location>
        <begin position="11"/>
        <end position="88"/>
    </location>
</feature>
<dbReference type="InterPro" id="IPR045518">
    <property type="entry name" value="2EXR"/>
</dbReference>
<evidence type="ECO:0000313" key="3">
    <source>
        <dbReference type="Proteomes" id="UP000799424"/>
    </source>
</evidence>
<dbReference type="PANTHER" id="PTHR35910:SF6">
    <property type="entry name" value="2EXR DOMAIN-CONTAINING PROTEIN"/>
    <property type="match status" value="1"/>
</dbReference>
<organism evidence="2 3">
    <name type="scientific">Ophiobolus disseminans</name>
    <dbReference type="NCBI Taxonomy" id="1469910"/>
    <lineage>
        <taxon>Eukaryota</taxon>
        <taxon>Fungi</taxon>
        <taxon>Dikarya</taxon>
        <taxon>Ascomycota</taxon>
        <taxon>Pezizomycotina</taxon>
        <taxon>Dothideomycetes</taxon>
        <taxon>Pleosporomycetidae</taxon>
        <taxon>Pleosporales</taxon>
        <taxon>Pleosporineae</taxon>
        <taxon>Phaeosphaeriaceae</taxon>
        <taxon>Ophiobolus</taxon>
    </lineage>
</organism>
<proteinExistence type="predicted"/>
<dbReference type="EMBL" id="MU006233">
    <property type="protein sequence ID" value="KAF2823028.1"/>
    <property type="molecule type" value="Genomic_DNA"/>
</dbReference>
<sequence length="272" mass="30809">MEVATTNIANFSRFPTLPAELRNQIWHDALPNPDDLEPALVYFKPGCWRWQGAEPDLELYFRHDLLEIHVDIPMAFVNREARSIAVVRIRELGLVTKADSDGLLYPVFVRTFRPTVDAIYLKPSQLEDMIMDVHKAMYEPWEEGRQWSTLSRIRRIAMSEKSLISGQGMDSLEEVAELMENICNIMEVLVVVGAPADLDSADGRPLWKYIPAPGDAFRWSISRRRFVICGDECVGDGVVAAHVGSEKVVEAFTQLYGNVGYLKVRPVFAIRA</sequence>
<gene>
    <name evidence="2" type="ORF">CC86DRAFT_469607</name>
</gene>
<keyword evidence="3" id="KW-1185">Reference proteome</keyword>
<evidence type="ECO:0000313" key="2">
    <source>
        <dbReference type="EMBL" id="KAF2823028.1"/>
    </source>
</evidence>
<name>A0A6A6ZQA4_9PLEO</name>
<reference evidence="2" key="1">
    <citation type="journal article" date="2020" name="Stud. Mycol.">
        <title>101 Dothideomycetes genomes: a test case for predicting lifestyles and emergence of pathogens.</title>
        <authorList>
            <person name="Haridas S."/>
            <person name="Albert R."/>
            <person name="Binder M."/>
            <person name="Bloem J."/>
            <person name="Labutti K."/>
            <person name="Salamov A."/>
            <person name="Andreopoulos B."/>
            <person name="Baker S."/>
            <person name="Barry K."/>
            <person name="Bills G."/>
            <person name="Bluhm B."/>
            <person name="Cannon C."/>
            <person name="Castanera R."/>
            <person name="Culley D."/>
            <person name="Daum C."/>
            <person name="Ezra D."/>
            <person name="Gonzalez J."/>
            <person name="Henrissat B."/>
            <person name="Kuo A."/>
            <person name="Liang C."/>
            <person name="Lipzen A."/>
            <person name="Lutzoni F."/>
            <person name="Magnuson J."/>
            <person name="Mondo S."/>
            <person name="Nolan M."/>
            <person name="Ohm R."/>
            <person name="Pangilinan J."/>
            <person name="Park H.-J."/>
            <person name="Ramirez L."/>
            <person name="Alfaro M."/>
            <person name="Sun H."/>
            <person name="Tritt A."/>
            <person name="Yoshinaga Y."/>
            <person name="Zwiers L.-H."/>
            <person name="Turgeon B."/>
            <person name="Goodwin S."/>
            <person name="Spatafora J."/>
            <person name="Crous P."/>
            <person name="Grigoriev I."/>
        </authorList>
    </citation>
    <scope>NUCLEOTIDE SEQUENCE</scope>
    <source>
        <strain evidence="2">CBS 113818</strain>
    </source>
</reference>
<evidence type="ECO:0000259" key="1">
    <source>
        <dbReference type="Pfam" id="PF20150"/>
    </source>
</evidence>
<protein>
    <recommendedName>
        <fullName evidence="1">2EXR domain-containing protein</fullName>
    </recommendedName>
</protein>
<dbReference type="Pfam" id="PF20150">
    <property type="entry name" value="2EXR"/>
    <property type="match status" value="1"/>
</dbReference>
<dbReference type="Proteomes" id="UP000799424">
    <property type="component" value="Unassembled WGS sequence"/>
</dbReference>
<dbReference type="AlphaFoldDB" id="A0A6A6ZQA4"/>